<gene>
    <name evidence="2" type="ORF">PISMIDRAFT_11096</name>
</gene>
<dbReference type="Proteomes" id="UP000054018">
    <property type="component" value="Unassembled WGS sequence"/>
</dbReference>
<protein>
    <submittedName>
        <fullName evidence="2">Uncharacterized protein</fullName>
    </submittedName>
</protein>
<evidence type="ECO:0000313" key="2">
    <source>
        <dbReference type="EMBL" id="KIK23201.1"/>
    </source>
</evidence>
<accession>A0A0C9Z2C9</accession>
<reference evidence="2 3" key="1">
    <citation type="submission" date="2014-04" db="EMBL/GenBank/DDBJ databases">
        <authorList>
            <consortium name="DOE Joint Genome Institute"/>
            <person name="Kuo A."/>
            <person name="Kohler A."/>
            <person name="Costa M.D."/>
            <person name="Nagy L.G."/>
            <person name="Floudas D."/>
            <person name="Copeland A."/>
            <person name="Barry K.W."/>
            <person name="Cichocki N."/>
            <person name="Veneault-Fourrey C."/>
            <person name="LaButti K."/>
            <person name="Lindquist E.A."/>
            <person name="Lipzen A."/>
            <person name="Lundell T."/>
            <person name="Morin E."/>
            <person name="Murat C."/>
            <person name="Sun H."/>
            <person name="Tunlid A."/>
            <person name="Henrissat B."/>
            <person name="Grigoriev I.V."/>
            <person name="Hibbett D.S."/>
            <person name="Martin F."/>
            <person name="Nordberg H.P."/>
            <person name="Cantor M.N."/>
            <person name="Hua S.X."/>
        </authorList>
    </citation>
    <scope>NUCLEOTIDE SEQUENCE [LARGE SCALE GENOMIC DNA]</scope>
    <source>
        <strain evidence="2 3">441</strain>
    </source>
</reference>
<proteinExistence type="predicted"/>
<evidence type="ECO:0000313" key="3">
    <source>
        <dbReference type="Proteomes" id="UP000054018"/>
    </source>
</evidence>
<reference evidence="3" key="2">
    <citation type="submission" date="2015-01" db="EMBL/GenBank/DDBJ databases">
        <title>Evolutionary Origins and Diversification of the Mycorrhizal Mutualists.</title>
        <authorList>
            <consortium name="DOE Joint Genome Institute"/>
            <consortium name="Mycorrhizal Genomics Consortium"/>
            <person name="Kohler A."/>
            <person name="Kuo A."/>
            <person name="Nagy L.G."/>
            <person name="Floudas D."/>
            <person name="Copeland A."/>
            <person name="Barry K.W."/>
            <person name="Cichocki N."/>
            <person name="Veneault-Fourrey C."/>
            <person name="LaButti K."/>
            <person name="Lindquist E.A."/>
            <person name="Lipzen A."/>
            <person name="Lundell T."/>
            <person name="Morin E."/>
            <person name="Murat C."/>
            <person name="Riley R."/>
            <person name="Ohm R."/>
            <person name="Sun H."/>
            <person name="Tunlid A."/>
            <person name="Henrissat B."/>
            <person name="Grigoriev I.V."/>
            <person name="Hibbett D.S."/>
            <person name="Martin F."/>
        </authorList>
    </citation>
    <scope>NUCLEOTIDE SEQUENCE [LARGE SCALE GENOMIC DNA]</scope>
    <source>
        <strain evidence="3">441</strain>
    </source>
</reference>
<sequence length="659" mass="73369">MSDWKQVYSEILSSYLGRYKEARGDSQLRNEILAEVKAEILQHEPEDSVALPPQLRVAIMTVFLPCLDPEDQDDEIAIMQHILAVTRKSWEDGCEGEDAREEKACPTKAGDYKKAFTAFTVAQKIFKEEMDAYDRERRDTKDPKTIGQRNRIIQQWWESVSDEWKAEAGRAAEKWNKLGAPKETHDLTMGSHVVMFIAHEAGEGQIKMAVFETAPGDGKKAFTESSEASKDWVLNGENILMDYLLAAPVEEDSAEKQEVEISLDEDGSLEMPTWAGQKLKVQQNLARAVFQAAYAKFTKKPKAKVPWGLLIKSPMEYLNSQSIPEGFTMKDPSKWTKADLGFLWDHWGTLEAEEKETCGGSSKKREWMDPEDDSEEEIVRAGVQCSDAGPSRQTVETGEVANKGVEPTMDAGDQAPEESSPAWHASKDCITFLRSLSIMPRYQVLVDLVEGLPEEECGKGREAALPHWATWTWGAKYLPQEIHLDGGSFWKALGQLQSARFASSSSSWEVVLGLGLLLRECSCAQEVEEDDPLVSHLQFLLNSELGIQRAEDVMDIVGLIVSRLEQSSAGMKEPKQGGEGAGMGGGDRQDKEKGEEEAPAVVPTQKRKRAESGIVTRGKKVAKQDGEKEKKDGEKGKKNGENGKKGVRTWNQIRRAMGL</sequence>
<feature type="compositionally biased region" description="Basic and acidic residues" evidence="1">
    <location>
        <begin position="622"/>
        <end position="644"/>
    </location>
</feature>
<name>A0A0C9Z2C9_9AGAM</name>
<feature type="compositionally biased region" description="Basic and acidic residues" evidence="1">
    <location>
        <begin position="587"/>
        <end position="596"/>
    </location>
</feature>
<feature type="region of interest" description="Disordered" evidence="1">
    <location>
        <begin position="567"/>
        <end position="659"/>
    </location>
</feature>
<feature type="compositionally biased region" description="Gly residues" evidence="1">
    <location>
        <begin position="577"/>
        <end position="586"/>
    </location>
</feature>
<dbReference type="HOGENOM" id="CLU_027365_1_0_1"/>
<keyword evidence="3" id="KW-1185">Reference proteome</keyword>
<evidence type="ECO:0000256" key="1">
    <source>
        <dbReference type="SAM" id="MobiDB-lite"/>
    </source>
</evidence>
<dbReference type="OrthoDB" id="3235041at2759"/>
<dbReference type="AlphaFoldDB" id="A0A0C9Z2C9"/>
<organism evidence="2 3">
    <name type="scientific">Pisolithus microcarpus 441</name>
    <dbReference type="NCBI Taxonomy" id="765257"/>
    <lineage>
        <taxon>Eukaryota</taxon>
        <taxon>Fungi</taxon>
        <taxon>Dikarya</taxon>
        <taxon>Basidiomycota</taxon>
        <taxon>Agaricomycotina</taxon>
        <taxon>Agaricomycetes</taxon>
        <taxon>Agaricomycetidae</taxon>
        <taxon>Boletales</taxon>
        <taxon>Sclerodermatineae</taxon>
        <taxon>Pisolithaceae</taxon>
        <taxon>Pisolithus</taxon>
    </lineage>
</organism>
<feature type="region of interest" description="Disordered" evidence="1">
    <location>
        <begin position="387"/>
        <end position="421"/>
    </location>
</feature>
<dbReference type="EMBL" id="KN833729">
    <property type="protein sequence ID" value="KIK23201.1"/>
    <property type="molecule type" value="Genomic_DNA"/>
</dbReference>